<reference evidence="3 4" key="1">
    <citation type="submission" date="2019-10" db="EMBL/GenBank/DDBJ databases">
        <title>Assembly and Annotation for the nematode Trichostrongylus colubriformis.</title>
        <authorList>
            <person name="Martin J."/>
        </authorList>
    </citation>
    <scope>NUCLEOTIDE SEQUENCE [LARGE SCALE GENOMIC DNA]</scope>
    <source>
        <strain evidence="3">G859</strain>
        <tissue evidence="3">Whole worm</tissue>
    </source>
</reference>
<gene>
    <name evidence="3" type="ORF">GCK32_010232</name>
</gene>
<feature type="domain" description="Lin-15A/B-like" evidence="2">
    <location>
        <begin position="524"/>
        <end position="586"/>
    </location>
</feature>
<name>A0AAN8F8B6_TRICO</name>
<accession>A0AAN8F8B6</accession>
<feature type="region of interest" description="Disordered" evidence="1">
    <location>
        <begin position="71"/>
        <end position="91"/>
    </location>
</feature>
<dbReference type="AlphaFoldDB" id="A0AAN8F8B6"/>
<feature type="region of interest" description="Disordered" evidence="1">
    <location>
        <begin position="455"/>
        <end position="492"/>
    </location>
</feature>
<dbReference type="InterPro" id="IPR057432">
    <property type="entry name" value="Lin-15A/B-like_dom"/>
</dbReference>
<protein>
    <recommendedName>
        <fullName evidence="2">Lin-15A/B-like domain-containing protein</fullName>
    </recommendedName>
</protein>
<evidence type="ECO:0000313" key="3">
    <source>
        <dbReference type="EMBL" id="KAK5974841.1"/>
    </source>
</evidence>
<feature type="compositionally biased region" description="Polar residues" evidence="1">
    <location>
        <begin position="455"/>
        <end position="468"/>
    </location>
</feature>
<evidence type="ECO:0000313" key="4">
    <source>
        <dbReference type="Proteomes" id="UP001331761"/>
    </source>
</evidence>
<dbReference type="Proteomes" id="UP001331761">
    <property type="component" value="Unassembled WGS sequence"/>
</dbReference>
<organism evidence="3 4">
    <name type="scientific">Trichostrongylus colubriformis</name>
    <name type="common">Black scour worm</name>
    <dbReference type="NCBI Taxonomy" id="6319"/>
    <lineage>
        <taxon>Eukaryota</taxon>
        <taxon>Metazoa</taxon>
        <taxon>Ecdysozoa</taxon>
        <taxon>Nematoda</taxon>
        <taxon>Chromadorea</taxon>
        <taxon>Rhabditida</taxon>
        <taxon>Rhabditina</taxon>
        <taxon>Rhabditomorpha</taxon>
        <taxon>Strongyloidea</taxon>
        <taxon>Trichostrongylidae</taxon>
        <taxon>Trichostrongylus</taxon>
    </lineage>
</organism>
<evidence type="ECO:0000256" key="1">
    <source>
        <dbReference type="SAM" id="MobiDB-lite"/>
    </source>
</evidence>
<comment type="caution">
    <text evidence="3">The sequence shown here is derived from an EMBL/GenBank/DDBJ whole genome shotgun (WGS) entry which is preliminary data.</text>
</comment>
<sequence>EEVLGSFPPDVIDHFPVDLIEDIVMHLHTTAGFLDDTVIVEAKNVVNFFKGCMTRYGKKMLWRSFTSETRGNVDADDGASPSSRQSPSLDTAHYVQDPECSGIDSAGPSVEVRDWLPSESPDDPQACVQEGSTRLPGRCCTLCGAFRPDKDMRSLSKFPAQRLILIGSLFMGNLICFDTARLAYNESHSRRVRICKNHFVEAALFISIEIQRLWGSYPGHGFLMPSSVRFDCLQMFQKFGRSIAKNVELDENDLTHFYNECMAKYHDEVCWRRMDHPKAREKSPISQFSISSSNHSPDFESSSIGDGPEPCTSIRKRKLTSANSFENEPNGKKAKQEYFCAVCGVTRAAEECREASLLDLLIVIACMIMDYKIDADFSMKLRKEIAGGWRHLCAKHYIEAKRLAIMNEELTCFFNDCEMRYQIVQQVEEKSAIQSREERMQASVASVIDEVVAQSSTHSSLDPNQPSGEGSVMLDGEGGSCTGHESDQHSNDEWLTTEVEFGSLNLRRKVEVSRKVTGSSARMERCDICDQVRSADNFRRTTSDPNRITVLLSLLLNQGVVGIRQAKRAYKGRFDLYVCHEHIIQAGAFLFAKIEDKIGSFDWPRLCNLPSEFVSELVYSIQLYGELITDEVKPEAADLYIFLNDYMCGYWANSEWKIKEKPMESMSDARSLSPFISVAQLSANVESDTPSAHTCSLINQKKIQMQQIICKDPHRNTPNLTHPPLHRVRSLLNNRFILYLLPYLLGVAL</sequence>
<dbReference type="EMBL" id="WIXE01013747">
    <property type="protein sequence ID" value="KAK5974841.1"/>
    <property type="molecule type" value="Genomic_DNA"/>
</dbReference>
<feature type="compositionally biased region" description="Low complexity" evidence="1">
    <location>
        <begin position="284"/>
        <end position="296"/>
    </location>
</feature>
<dbReference type="Pfam" id="PF25375">
    <property type="entry name" value="Lin-15B"/>
    <property type="match status" value="1"/>
</dbReference>
<evidence type="ECO:0000259" key="2">
    <source>
        <dbReference type="Pfam" id="PF25375"/>
    </source>
</evidence>
<feature type="non-terminal residue" evidence="3">
    <location>
        <position position="1"/>
    </location>
</feature>
<keyword evidence="4" id="KW-1185">Reference proteome</keyword>
<feature type="compositionally biased region" description="Polar residues" evidence="1">
    <location>
        <begin position="80"/>
        <end position="89"/>
    </location>
</feature>
<feature type="region of interest" description="Disordered" evidence="1">
    <location>
        <begin position="282"/>
        <end position="309"/>
    </location>
</feature>
<proteinExistence type="predicted"/>